<dbReference type="InterPro" id="IPR042089">
    <property type="entry name" value="Peptidase_M13_dom_2"/>
</dbReference>
<dbReference type="InterPro" id="IPR008753">
    <property type="entry name" value="Peptidase_M13_N"/>
</dbReference>
<keyword evidence="7" id="KW-0482">Metalloprotease</keyword>
<feature type="chain" id="PRO_5032859441" evidence="9">
    <location>
        <begin position="19"/>
        <end position="818"/>
    </location>
</feature>
<evidence type="ECO:0000313" key="12">
    <source>
        <dbReference type="EMBL" id="CAF3947412.1"/>
    </source>
</evidence>
<keyword evidence="5" id="KW-0378">Hydrolase</keyword>
<dbReference type="InterPro" id="IPR024079">
    <property type="entry name" value="MetalloPept_cat_dom_sf"/>
</dbReference>
<feature type="domain" description="Peptidase M13 C-terminal" evidence="10">
    <location>
        <begin position="616"/>
        <end position="816"/>
    </location>
</feature>
<reference evidence="12" key="1">
    <citation type="submission" date="2021-02" db="EMBL/GenBank/DDBJ databases">
        <authorList>
            <person name="Nowell W R."/>
        </authorList>
    </citation>
    <scope>NUCLEOTIDE SEQUENCE</scope>
</reference>
<dbReference type="PROSITE" id="PS51885">
    <property type="entry name" value="NEPRILYSIN"/>
    <property type="match status" value="1"/>
</dbReference>
<dbReference type="GO" id="GO:0016485">
    <property type="term" value="P:protein processing"/>
    <property type="evidence" value="ECO:0007669"/>
    <property type="project" value="TreeGrafter"/>
</dbReference>
<evidence type="ECO:0000259" key="11">
    <source>
        <dbReference type="Pfam" id="PF05649"/>
    </source>
</evidence>
<feature type="coiled-coil region" evidence="8">
    <location>
        <begin position="53"/>
        <end position="115"/>
    </location>
</feature>
<dbReference type="InterPro" id="IPR018497">
    <property type="entry name" value="Peptidase_M13_C"/>
</dbReference>
<keyword evidence="6" id="KW-0862">Zinc</keyword>
<feature type="signal peptide" evidence="9">
    <location>
        <begin position="1"/>
        <end position="18"/>
    </location>
</feature>
<keyword evidence="8" id="KW-0175">Coiled coil</keyword>
<dbReference type="PANTHER" id="PTHR11733">
    <property type="entry name" value="ZINC METALLOPROTEASE FAMILY M13 NEPRILYSIN-RELATED"/>
    <property type="match status" value="1"/>
</dbReference>
<comment type="cofactor">
    <cofactor evidence="1">
        <name>Zn(2+)</name>
        <dbReference type="ChEBI" id="CHEBI:29105"/>
    </cofactor>
</comment>
<keyword evidence="3" id="KW-0645">Protease</keyword>
<keyword evidence="9" id="KW-0732">Signal</keyword>
<evidence type="ECO:0000256" key="2">
    <source>
        <dbReference type="ARBA" id="ARBA00007357"/>
    </source>
</evidence>
<dbReference type="GO" id="GO:0004222">
    <property type="term" value="F:metalloendopeptidase activity"/>
    <property type="evidence" value="ECO:0007669"/>
    <property type="project" value="InterPro"/>
</dbReference>
<dbReference type="Pfam" id="PF01431">
    <property type="entry name" value="Peptidase_M13"/>
    <property type="match status" value="1"/>
</dbReference>
<accession>A0A819KHA4</accession>
<dbReference type="AlphaFoldDB" id="A0A819KHA4"/>
<evidence type="ECO:0000256" key="7">
    <source>
        <dbReference type="ARBA" id="ARBA00023049"/>
    </source>
</evidence>
<gene>
    <name evidence="12" type="ORF">OXD698_LOCUS26483</name>
</gene>
<organism evidence="12 13">
    <name type="scientific">Adineta steineri</name>
    <dbReference type="NCBI Taxonomy" id="433720"/>
    <lineage>
        <taxon>Eukaryota</taxon>
        <taxon>Metazoa</taxon>
        <taxon>Spiralia</taxon>
        <taxon>Gnathifera</taxon>
        <taxon>Rotifera</taxon>
        <taxon>Eurotatoria</taxon>
        <taxon>Bdelloidea</taxon>
        <taxon>Adinetida</taxon>
        <taxon>Adinetidae</taxon>
        <taxon>Adineta</taxon>
    </lineage>
</organism>
<dbReference type="GO" id="GO:0046872">
    <property type="term" value="F:metal ion binding"/>
    <property type="evidence" value="ECO:0007669"/>
    <property type="project" value="UniProtKB-KW"/>
</dbReference>
<keyword evidence="4" id="KW-0479">Metal-binding</keyword>
<evidence type="ECO:0000313" key="13">
    <source>
        <dbReference type="Proteomes" id="UP000663844"/>
    </source>
</evidence>
<name>A0A819KHA4_9BILA</name>
<evidence type="ECO:0000256" key="4">
    <source>
        <dbReference type="ARBA" id="ARBA00022723"/>
    </source>
</evidence>
<dbReference type="SUPFAM" id="SSF55486">
    <property type="entry name" value="Metalloproteases ('zincins'), catalytic domain"/>
    <property type="match status" value="1"/>
</dbReference>
<dbReference type="PANTHER" id="PTHR11733:SF167">
    <property type="entry name" value="FI17812P1-RELATED"/>
    <property type="match status" value="1"/>
</dbReference>
<evidence type="ECO:0000256" key="5">
    <source>
        <dbReference type="ARBA" id="ARBA00022801"/>
    </source>
</evidence>
<proteinExistence type="inferred from homology"/>
<dbReference type="CDD" id="cd08662">
    <property type="entry name" value="M13"/>
    <property type="match status" value="1"/>
</dbReference>
<dbReference type="Gene3D" id="3.40.390.10">
    <property type="entry name" value="Collagenase (Catalytic Domain)"/>
    <property type="match status" value="2"/>
</dbReference>
<evidence type="ECO:0000256" key="1">
    <source>
        <dbReference type="ARBA" id="ARBA00001947"/>
    </source>
</evidence>
<evidence type="ECO:0000256" key="8">
    <source>
        <dbReference type="SAM" id="Coils"/>
    </source>
</evidence>
<dbReference type="Pfam" id="PF05649">
    <property type="entry name" value="Peptidase_M13_N"/>
    <property type="match status" value="1"/>
</dbReference>
<comment type="caution">
    <text evidence="12">The sequence shown here is derived from an EMBL/GenBank/DDBJ whole genome shotgun (WGS) entry which is preliminary data.</text>
</comment>
<protein>
    <submittedName>
        <fullName evidence="12">Uncharacterized protein</fullName>
    </submittedName>
</protein>
<comment type="similarity">
    <text evidence="2">Belongs to the peptidase M13 family.</text>
</comment>
<evidence type="ECO:0000256" key="3">
    <source>
        <dbReference type="ARBA" id="ARBA00022670"/>
    </source>
</evidence>
<evidence type="ECO:0000259" key="10">
    <source>
        <dbReference type="Pfam" id="PF01431"/>
    </source>
</evidence>
<dbReference type="PRINTS" id="PR00786">
    <property type="entry name" value="NEPRILYSIN"/>
</dbReference>
<dbReference type="Gene3D" id="1.10.1380.10">
    <property type="entry name" value="Neutral endopeptidase , domain2"/>
    <property type="match status" value="2"/>
</dbReference>
<dbReference type="Proteomes" id="UP000663844">
    <property type="component" value="Unassembled WGS sequence"/>
</dbReference>
<evidence type="ECO:0000256" key="6">
    <source>
        <dbReference type="ARBA" id="ARBA00022833"/>
    </source>
</evidence>
<dbReference type="InterPro" id="IPR000718">
    <property type="entry name" value="Peptidase_M13"/>
</dbReference>
<dbReference type="GO" id="GO:0005886">
    <property type="term" value="C:plasma membrane"/>
    <property type="evidence" value="ECO:0007669"/>
    <property type="project" value="TreeGrafter"/>
</dbReference>
<dbReference type="EMBL" id="CAJOAZ010002642">
    <property type="protein sequence ID" value="CAF3947412.1"/>
    <property type="molecule type" value="Genomic_DNA"/>
</dbReference>
<sequence length="818" mass="94532">MYLFLVRFTLYFIATCHSVAPLSITQGIGDTWLDYYGCASDHGNLWIAINEYKQISQAQLDNLNEKVNQQKETSEMLITKLNALVEENNELKQTSQAQKIQLDNLSQKVSEQEEILARQPQLCQGRTNYTQWKPYSWGSYGITVHVDTSHCGFQTVPAYFTSLGVKDTNDVCLSPYCIKAANYLLESIDETIDPCEDFYQFACGTWLKNTRIPPENGKHRSTSRLTIRLENALVDFFSTSPPQNDTVEPRAIINARRLYDSCMDEDAIEIEDIDVILSLIKTEFGGWPALEGLTWNESTFDLSRLTLKLNEYNNFILYTIKSVADDKNSSVRSIRIDPSHFLRENLMHFKKGTEVRNAYYEFFYSLTEALTNDWSTIDDDVDALQNFELEIAEKLMKHDKLSFQNIVRTTVGNLSRTVNSNFTNYLRRLYLFGNVSLVDTDIVTVYAPKVLLDIMSIIDQQSPRTIQNYMIWRFMINRALNMPKRFRNIVQQYNYVFYDTTGSQRRPIICANYVNKMMGLAVSKIYINKYFDKDIRKGVRVMKEKIGYPDYLENDDVMKLEKDYADYNFNSSFMSNVLSLLQLHSKQGLRIVRDPVDSKDWTGLLPTVINAANGRSLNEIVFPAAFLHTPMFDKDAPRYLNYGGVGFVVGHEITHGFDSKGLEHDMNGNKIPWWTNATIAAFDERRKCIIEQYNNYTLKQINLRLNGERTQNENIADNAGLKQAFFAYQQWTKTHKKLEKKLPGLTKYSTEQMFFLNFGHTYCEKMTKQSAYSYIMTDVHSPSQFRVFGPTSNFVEFDRVFGCKPGQGNSRVDKCSVW</sequence>
<feature type="domain" description="Peptidase M13 N-terminal" evidence="11">
    <location>
        <begin position="194"/>
        <end position="545"/>
    </location>
</feature>
<evidence type="ECO:0000256" key="9">
    <source>
        <dbReference type="SAM" id="SignalP"/>
    </source>
</evidence>